<comment type="caution">
    <text evidence="1">The sequence shown here is derived from an EMBL/GenBank/DDBJ whole genome shotgun (WGS) entry which is preliminary data.</text>
</comment>
<dbReference type="Proteomes" id="UP001524383">
    <property type="component" value="Unassembled WGS sequence"/>
</dbReference>
<dbReference type="RefSeq" id="WP_255331367.1">
    <property type="nucleotide sequence ID" value="NZ_VOTZ01000001.1"/>
</dbReference>
<organism evidence="1 2">
    <name type="scientific">Methanocalculus taiwanensis</name>
    <dbReference type="NCBI Taxonomy" id="106207"/>
    <lineage>
        <taxon>Archaea</taxon>
        <taxon>Methanobacteriati</taxon>
        <taxon>Methanobacteriota</taxon>
        <taxon>Stenosarchaea group</taxon>
        <taxon>Methanomicrobia</taxon>
        <taxon>Methanomicrobiales</taxon>
        <taxon>Methanocalculaceae</taxon>
        <taxon>Methanocalculus</taxon>
    </lineage>
</organism>
<proteinExistence type="predicted"/>
<dbReference type="EMBL" id="VOTZ01000001">
    <property type="protein sequence ID" value="MCQ1537462.1"/>
    <property type="molecule type" value="Genomic_DNA"/>
</dbReference>
<protein>
    <recommendedName>
        <fullName evidence="3">Transposase</fullName>
    </recommendedName>
</protein>
<accession>A0ABD4TEL4</accession>
<evidence type="ECO:0000313" key="1">
    <source>
        <dbReference type="EMBL" id="MCQ1537462.1"/>
    </source>
</evidence>
<name>A0ABD4TEL4_9EURY</name>
<dbReference type="AlphaFoldDB" id="A0ABD4TEL4"/>
<keyword evidence="2" id="KW-1185">Reference proteome</keyword>
<evidence type="ECO:0008006" key="3">
    <source>
        <dbReference type="Google" id="ProtNLM"/>
    </source>
</evidence>
<sequence>MDKYVPAIMGFFGTRIMNVHFVIMKDADYSDPAYLLTTYSESMSRLLQTKRRRDISIEHDPADRIISMVSDRDDRFSFHFHFIFIPQSLEKAIVEKSLEMYRSFSRSGTAIVSEDPHKALNDIACHQGFHDKEALIRHAVRERWFRDEDWYTELIRRMTSRI</sequence>
<reference evidence="1 2" key="1">
    <citation type="submission" date="2019-08" db="EMBL/GenBank/DDBJ databases">
        <authorList>
            <person name="Chen S.-C."/>
            <person name="Lai M.-C."/>
            <person name="You Y.-T."/>
        </authorList>
    </citation>
    <scope>NUCLEOTIDE SEQUENCE [LARGE SCALE GENOMIC DNA]</scope>
    <source>
        <strain evidence="1 2">P2F9704a</strain>
    </source>
</reference>
<evidence type="ECO:0000313" key="2">
    <source>
        <dbReference type="Proteomes" id="UP001524383"/>
    </source>
</evidence>
<gene>
    <name evidence="1" type="ORF">FTO68_00425</name>
</gene>